<comment type="function">
    <text evidence="9">DNA polymerase III is a complex, multichain enzyme responsible for most of the replicative synthesis in bacteria. The epsilon subunit contain the editing function and is a proofreading 3'-5' exonuclease.</text>
</comment>
<dbReference type="InterPro" id="IPR050066">
    <property type="entry name" value="UvrABC_protein_C"/>
</dbReference>
<keyword evidence="1" id="KW-0540">Nuclease</keyword>
<evidence type="ECO:0000259" key="14">
    <source>
        <dbReference type="PROSITE" id="PS50164"/>
    </source>
</evidence>
<accession>A0A1H7NCR6</accession>
<keyword evidence="7" id="KW-0234">DNA repair</keyword>
<evidence type="ECO:0000256" key="10">
    <source>
        <dbReference type="ARBA" id="ARBA00026073"/>
    </source>
</evidence>
<keyword evidence="3" id="KW-0228">DNA excision</keyword>
<evidence type="ECO:0000313" key="16">
    <source>
        <dbReference type="Proteomes" id="UP000185766"/>
    </source>
</evidence>
<dbReference type="Gene3D" id="3.40.1440.10">
    <property type="entry name" value="GIY-YIG endonuclease"/>
    <property type="match status" value="1"/>
</dbReference>
<keyword evidence="6" id="KW-0267">Excision nuclease</keyword>
<gene>
    <name evidence="15" type="ORF">SAMN05216214_109102</name>
</gene>
<dbReference type="SMART" id="SM00465">
    <property type="entry name" value="GIYc"/>
    <property type="match status" value="1"/>
</dbReference>
<evidence type="ECO:0000256" key="4">
    <source>
        <dbReference type="ARBA" id="ARBA00022801"/>
    </source>
</evidence>
<dbReference type="SUPFAM" id="SSF53098">
    <property type="entry name" value="Ribonuclease H-like"/>
    <property type="match status" value="1"/>
</dbReference>
<dbReference type="SUPFAM" id="SSF82771">
    <property type="entry name" value="GIY-YIG endonuclease"/>
    <property type="match status" value="1"/>
</dbReference>
<evidence type="ECO:0000256" key="3">
    <source>
        <dbReference type="ARBA" id="ARBA00022769"/>
    </source>
</evidence>
<dbReference type="PROSITE" id="PS50164">
    <property type="entry name" value="GIY_YIG"/>
    <property type="match status" value="1"/>
</dbReference>
<dbReference type="InterPro" id="IPR013520">
    <property type="entry name" value="Ribonucl_H"/>
</dbReference>
<keyword evidence="2" id="KW-0227">DNA damage</keyword>
<dbReference type="Proteomes" id="UP000185766">
    <property type="component" value="Unassembled WGS sequence"/>
</dbReference>
<evidence type="ECO:0000256" key="8">
    <source>
        <dbReference type="ARBA" id="ARBA00023236"/>
    </source>
</evidence>
<dbReference type="SMART" id="SM00479">
    <property type="entry name" value="EXOIII"/>
    <property type="match status" value="1"/>
</dbReference>
<evidence type="ECO:0000256" key="11">
    <source>
        <dbReference type="ARBA" id="ARBA00040756"/>
    </source>
</evidence>
<dbReference type="InterPro" id="IPR035901">
    <property type="entry name" value="GIY-YIG_endonuc_sf"/>
</dbReference>
<dbReference type="PANTHER" id="PTHR30562:SF10">
    <property type="entry name" value="EXCINUCLEASE CHO"/>
    <property type="match status" value="1"/>
</dbReference>
<sequence length="445" mass="50175">MNAAALPSRLAIIDVETTGLDPQRDRLWEIAVVQVDDGCLVARQHWLVNPGIPLPPRIEALCQISHAELRLQPSLAEIAPALNEALRGRTLVAHNLRFDAAFLRRALPGKLPSRGQLCTLSLARQCLPNAASHSLEALCQQLGIAHFAAHRAPSDAEATWQLLQHLWPLRPNQSAPAVRHELNLAALPQRPGVYYFYGEHDALLYIGKSRQLRQRVHSHFYADHHSRRQLQMTQQVRRIAVTPCAGELGALLLEAAEIQRLQPLYNRLLRRQRRLFSWHWDSQTARLQLLSHDDAGAASSGVFRSPKQARTWLQQQAKHAQLCPQRLGLSKGHGACFAVQLGQCLGVCCGQESPASHDERLLACLASRRRQAWPWPGPIAIAEHDREHRLSQWHVVHDWRYLGSVKQRRQVRQALKQTTACATLDSYHILLRHLQANPTCEVIPL</sequence>
<dbReference type="PANTHER" id="PTHR30562">
    <property type="entry name" value="UVRC/OXIDOREDUCTASE"/>
    <property type="match status" value="1"/>
</dbReference>
<dbReference type="AlphaFoldDB" id="A0A1H7NCR6"/>
<evidence type="ECO:0000256" key="13">
    <source>
        <dbReference type="ARBA" id="ARBA00042732"/>
    </source>
</evidence>
<evidence type="ECO:0000256" key="9">
    <source>
        <dbReference type="ARBA" id="ARBA00025483"/>
    </source>
</evidence>
<dbReference type="GO" id="GO:0009380">
    <property type="term" value="C:excinuclease repair complex"/>
    <property type="evidence" value="ECO:0007669"/>
    <property type="project" value="TreeGrafter"/>
</dbReference>
<dbReference type="GO" id="GO:0009432">
    <property type="term" value="P:SOS response"/>
    <property type="evidence" value="ECO:0007669"/>
    <property type="project" value="UniProtKB-KW"/>
</dbReference>
<dbReference type="Pfam" id="PF00929">
    <property type="entry name" value="RNase_T"/>
    <property type="match status" value="1"/>
</dbReference>
<proteinExistence type="predicted"/>
<evidence type="ECO:0000256" key="12">
    <source>
        <dbReference type="ARBA" id="ARBA00042138"/>
    </source>
</evidence>
<evidence type="ECO:0000256" key="2">
    <source>
        <dbReference type="ARBA" id="ARBA00022763"/>
    </source>
</evidence>
<dbReference type="GO" id="GO:0003676">
    <property type="term" value="F:nucleic acid binding"/>
    <property type="evidence" value="ECO:0007669"/>
    <property type="project" value="InterPro"/>
</dbReference>
<dbReference type="Gene3D" id="3.30.420.10">
    <property type="entry name" value="Ribonuclease H-like superfamily/Ribonuclease H"/>
    <property type="match status" value="1"/>
</dbReference>
<evidence type="ECO:0000256" key="6">
    <source>
        <dbReference type="ARBA" id="ARBA00022881"/>
    </source>
</evidence>
<dbReference type="Pfam" id="PF01541">
    <property type="entry name" value="GIY-YIG"/>
    <property type="match status" value="1"/>
</dbReference>
<dbReference type="RefSeq" id="WP_074868010.1">
    <property type="nucleotide sequence ID" value="NZ_FOAS01000009.1"/>
</dbReference>
<dbReference type="InterPro" id="IPR047296">
    <property type="entry name" value="GIY-YIG_UvrC_Cho"/>
</dbReference>
<comment type="subunit">
    <text evidence="10">DNA polymerase III contains a core (composed of alpha, epsilon and theta chains) that associates with a tau subunit. This core dimerizes to form the POLIII' complex. PolIII' associates with the gamma complex (composed of gamma, delta, delta', psi and chi chains) and with the beta chain to form the complete DNA polymerase III complex.</text>
</comment>
<dbReference type="STRING" id="1429083.GCA_001885685_03048"/>
<dbReference type="InterPro" id="IPR012337">
    <property type="entry name" value="RNaseH-like_sf"/>
</dbReference>
<dbReference type="GO" id="GO:0004527">
    <property type="term" value="F:exonuclease activity"/>
    <property type="evidence" value="ECO:0007669"/>
    <property type="project" value="UniProtKB-KW"/>
</dbReference>
<keyword evidence="4" id="KW-0378">Hydrolase</keyword>
<keyword evidence="5" id="KW-0269">Exonuclease</keyword>
<dbReference type="InterPro" id="IPR000305">
    <property type="entry name" value="GIY-YIG_endonuc"/>
</dbReference>
<evidence type="ECO:0000313" key="15">
    <source>
        <dbReference type="EMBL" id="SEL21386.1"/>
    </source>
</evidence>
<organism evidence="15 16">
    <name type="scientific">Atopomonas hussainii</name>
    <dbReference type="NCBI Taxonomy" id="1429083"/>
    <lineage>
        <taxon>Bacteria</taxon>
        <taxon>Pseudomonadati</taxon>
        <taxon>Pseudomonadota</taxon>
        <taxon>Gammaproteobacteria</taxon>
        <taxon>Pseudomonadales</taxon>
        <taxon>Pseudomonadaceae</taxon>
        <taxon>Atopomonas</taxon>
    </lineage>
</organism>
<dbReference type="CDD" id="cd10434">
    <property type="entry name" value="GIY-YIG_UvrC_Cho"/>
    <property type="match status" value="1"/>
</dbReference>
<dbReference type="FunFam" id="3.30.420.10:FF:000045">
    <property type="entry name" value="3'-5' exonuclease DinG"/>
    <property type="match status" value="1"/>
</dbReference>
<protein>
    <recommendedName>
        <fullName evidence="11">Excinuclease cho</fullName>
    </recommendedName>
    <alternativeName>
        <fullName evidence="13">Endonuclease cho</fullName>
    </alternativeName>
    <alternativeName>
        <fullName evidence="12">UvrC homolog protein</fullName>
    </alternativeName>
</protein>
<reference evidence="15 16" key="1">
    <citation type="submission" date="2016-10" db="EMBL/GenBank/DDBJ databases">
        <authorList>
            <person name="de Groot N.N."/>
        </authorList>
    </citation>
    <scope>NUCLEOTIDE SEQUENCE [LARGE SCALE GENOMIC DNA]</scope>
    <source>
        <strain evidence="15 16">JCM 19513</strain>
    </source>
</reference>
<keyword evidence="16" id="KW-1185">Reference proteome</keyword>
<dbReference type="CDD" id="cd06127">
    <property type="entry name" value="DEDDh"/>
    <property type="match status" value="1"/>
</dbReference>
<evidence type="ECO:0000256" key="7">
    <source>
        <dbReference type="ARBA" id="ARBA00023204"/>
    </source>
</evidence>
<feature type="domain" description="GIY-YIG" evidence="14">
    <location>
        <begin position="189"/>
        <end position="267"/>
    </location>
</feature>
<evidence type="ECO:0000256" key="5">
    <source>
        <dbReference type="ARBA" id="ARBA00022839"/>
    </source>
</evidence>
<evidence type="ECO:0000256" key="1">
    <source>
        <dbReference type="ARBA" id="ARBA00022722"/>
    </source>
</evidence>
<name>A0A1H7NCR6_9GAMM</name>
<keyword evidence="8" id="KW-0742">SOS response</keyword>
<dbReference type="InterPro" id="IPR036397">
    <property type="entry name" value="RNaseH_sf"/>
</dbReference>
<dbReference type="GO" id="GO:0006289">
    <property type="term" value="P:nucleotide-excision repair"/>
    <property type="evidence" value="ECO:0007669"/>
    <property type="project" value="InterPro"/>
</dbReference>
<dbReference type="EMBL" id="FOAS01000009">
    <property type="protein sequence ID" value="SEL21386.1"/>
    <property type="molecule type" value="Genomic_DNA"/>
</dbReference>